<evidence type="ECO:0000256" key="1">
    <source>
        <dbReference type="ARBA" id="ARBA00004245"/>
    </source>
</evidence>
<comment type="subcellular location">
    <subcellularLocation>
        <location evidence="1">Cytoplasm</location>
        <location evidence="1">Cytoskeleton</location>
    </subcellularLocation>
</comment>
<keyword evidence="3" id="KW-0963">Cytoplasm</keyword>
<keyword evidence="5" id="KW-0206">Cytoskeleton</keyword>
<dbReference type="Pfam" id="PF06886">
    <property type="entry name" value="TPX2"/>
    <property type="match status" value="1"/>
</dbReference>
<evidence type="ECO:0000256" key="6">
    <source>
        <dbReference type="SAM" id="MobiDB-lite"/>
    </source>
</evidence>
<feature type="compositionally biased region" description="Basic residues" evidence="6">
    <location>
        <begin position="42"/>
        <end position="55"/>
    </location>
</feature>
<evidence type="ECO:0000256" key="5">
    <source>
        <dbReference type="ARBA" id="ARBA00023212"/>
    </source>
</evidence>
<reference evidence="8" key="2">
    <citation type="submission" date="2019-07" db="EMBL/GenBank/DDBJ databases">
        <authorList>
            <person name="Seetharam A."/>
            <person name="Woodhouse M."/>
            <person name="Cannon E."/>
        </authorList>
    </citation>
    <scope>NUCLEOTIDE SEQUENCE [LARGE SCALE GENOMIC DNA]</scope>
    <source>
        <strain evidence="8">cv. B73</strain>
    </source>
</reference>
<dbReference type="EnsemblPlants" id="Zm00001eb364030_T001">
    <property type="protein sequence ID" value="Zm00001eb364030_P001"/>
    <property type="gene ID" value="Zm00001eb364030"/>
</dbReference>
<proteinExistence type="inferred from homology"/>
<dbReference type="InterPro" id="IPR027329">
    <property type="entry name" value="TPX2_C"/>
</dbReference>
<dbReference type="PANTHER" id="PTHR37891">
    <property type="entry name" value="OS06G0113900 PROTEIN"/>
    <property type="match status" value="1"/>
</dbReference>
<feature type="domain" description="TPX2 C-terminal" evidence="7">
    <location>
        <begin position="40"/>
        <end position="94"/>
    </location>
</feature>
<comment type="similarity">
    <text evidence="2">Belongs to the TPX2 family.</text>
</comment>
<evidence type="ECO:0000256" key="2">
    <source>
        <dbReference type="ARBA" id="ARBA00005885"/>
    </source>
</evidence>
<evidence type="ECO:0000259" key="7">
    <source>
        <dbReference type="Pfam" id="PF06886"/>
    </source>
</evidence>
<name>A0A804QVA0_MAIZE</name>
<organism evidence="8 9">
    <name type="scientific">Zea mays</name>
    <name type="common">Maize</name>
    <dbReference type="NCBI Taxonomy" id="4577"/>
    <lineage>
        <taxon>Eukaryota</taxon>
        <taxon>Viridiplantae</taxon>
        <taxon>Streptophyta</taxon>
        <taxon>Embryophyta</taxon>
        <taxon>Tracheophyta</taxon>
        <taxon>Spermatophyta</taxon>
        <taxon>Magnoliopsida</taxon>
        <taxon>Liliopsida</taxon>
        <taxon>Poales</taxon>
        <taxon>Poaceae</taxon>
        <taxon>PACMAD clade</taxon>
        <taxon>Panicoideae</taxon>
        <taxon>Andropogonodae</taxon>
        <taxon>Andropogoneae</taxon>
        <taxon>Tripsacinae</taxon>
        <taxon>Zea</taxon>
    </lineage>
</organism>
<dbReference type="Proteomes" id="UP000007305">
    <property type="component" value="Chromosome 8"/>
</dbReference>
<evidence type="ECO:0000313" key="8">
    <source>
        <dbReference type="EnsemblPlants" id="Zm00001eb364030_P001"/>
    </source>
</evidence>
<keyword evidence="4" id="KW-0493">Microtubule</keyword>
<feature type="compositionally biased region" description="Basic and acidic residues" evidence="6">
    <location>
        <begin position="56"/>
        <end position="65"/>
    </location>
</feature>
<sequence>MMCTPPHQVPILPVQQLVRVLMLVLVSDWRSVLRRERSSSKSLKKKSMRRNWKKTNLREKSKESQEAEIKLLRKSLTFKATPMPSFYKEQPPKVELKKQQPLPQPRSSMREALEKEDKEKAAAAKEKAVVPKNGNGNGGKNGGGAGSGNGGAPPQSGEETAREIQVVREAYCRETAASAYVIPEEPPVVVDLVGWYIYGFCSYFITHLLLPVLFPAIITQVAFPNSDFTPDPKYTLKGVTCSVHEMS</sequence>
<dbReference type="GO" id="GO:0005874">
    <property type="term" value="C:microtubule"/>
    <property type="evidence" value="ECO:0007669"/>
    <property type="project" value="UniProtKB-KW"/>
</dbReference>
<evidence type="ECO:0000256" key="4">
    <source>
        <dbReference type="ARBA" id="ARBA00022701"/>
    </source>
</evidence>
<evidence type="ECO:0000313" key="9">
    <source>
        <dbReference type="Proteomes" id="UP000007305"/>
    </source>
</evidence>
<feature type="compositionally biased region" description="Basic and acidic residues" evidence="6">
    <location>
        <begin position="108"/>
        <end position="129"/>
    </location>
</feature>
<reference evidence="8" key="3">
    <citation type="submission" date="2021-05" db="UniProtKB">
        <authorList>
            <consortium name="EnsemblPlants"/>
        </authorList>
    </citation>
    <scope>IDENTIFICATION</scope>
    <source>
        <strain evidence="8">cv. B73</strain>
    </source>
</reference>
<evidence type="ECO:0000256" key="3">
    <source>
        <dbReference type="ARBA" id="ARBA00022490"/>
    </source>
</evidence>
<dbReference type="Gramene" id="Zm00001eb364030_T001">
    <property type="protein sequence ID" value="Zm00001eb364030_P001"/>
    <property type="gene ID" value="Zm00001eb364030"/>
</dbReference>
<protein>
    <recommendedName>
        <fullName evidence="7">TPX2 C-terminal domain-containing protein</fullName>
    </recommendedName>
</protein>
<feature type="region of interest" description="Disordered" evidence="6">
    <location>
        <begin position="37"/>
        <end position="65"/>
    </location>
</feature>
<dbReference type="InParanoid" id="A0A804QVA0"/>
<dbReference type="PANTHER" id="PTHR37891:SF1">
    <property type="entry name" value="OS06G0113900 PROTEIN"/>
    <property type="match status" value="1"/>
</dbReference>
<reference evidence="9" key="1">
    <citation type="journal article" date="2009" name="Science">
        <title>The B73 maize genome: complexity, diversity, and dynamics.</title>
        <authorList>
            <person name="Schnable P.S."/>
            <person name="Ware D."/>
            <person name="Fulton R.S."/>
            <person name="Stein J.C."/>
            <person name="Wei F."/>
            <person name="Pasternak S."/>
            <person name="Liang C."/>
            <person name="Zhang J."/>
            <person name="Fulton L."/>
            <person name="Graves T.A."/>
            <person name="Minx P."/>
            <person name="Reily A.D."/>
            <person name="Courtney L."/>
            <person name="Kruchowski S.S."/>
            <person name="Tomlinson C."/>
            <person name="Strong C."/>
            <person name="Delehaunty K."/>
            <person name="Fronick C."/>
            <person name="Courtney B."/>
            <person name="Rock S.M."/>
            <person name="Belter E."/>
            <person name="Du F."/>
            <person name="Kim K."/>
            <person name="Abbott R.M."/>
            <person name="Cotton M."/>
            <person name="Levy A."/>
            <person name="Marchetto P."/>
            <person name="Ochoa K."/>
            <person name="Jackson S.M."/>
            <person name="Gillam B."/>
            <person name="Chen W."/>
            <person name="Yan L."/>
            <person name="Higginbotham J."/>
            <person name="Cardenas M."/>
            <person name="Waligorski J."/>
            <person name="Applebaum E."/>
            <person name="Phelps L."/>
            <person name="Falcone J."/>
            <person name="Kanchi K."/>
            <person name="Thane T."/>
            <person name="Scimone A."/>
            <person name="Thane N."/>
            <person name="Henke J."/>
            <person name="Wang T."/>
            <person name="Ruppert J."/>
            <person name="Shah N."/>
            <person name="Rotter K."/>
            <person name="Hodges J."/>
            <person name="Ingenthron E."/>
            <person name="Cordes M."/>
            <person name="Kohlberg S."/>
            <person name="Sgro J."/>
            <person name="Delgado B."/>
            <person name="Mead K."/>
            <person name="Chinwalla A."/>
            <person name="Leonard S."/>
            <person name="Crouse K."/>
            <person name="Collura K."/>
            <person name="Kudrna D."/>
            <person name="Currie J."/>
            <person name="He R."/>
            <person name="Angelova A."/>
            <person name="Rajasekar S."/>
            <person name="Mueller T."/>
            <person name="Lomeli R."/>
            <person name="Scara G."/>
            <person name="Ko A."/>
            <person name="Delaney K."/>
            <person name="Wissotski M."/>
            <person name="Lopez G."/>
            <person name="Campos D."/>
            <person name="Braidotti M."/>
            <person name="Ashley E."/>
            <person name="Golser W."/>
            <person name="Kim H."/>
            <person name="Lee S."/>
            <person name="Lin J."/>
            <person name="Dujmic Z."/>
            <person name="Kim W."/>
            <person name="Talag J."/>
            <person name="Zuccolo A."/>
            <person name="Fan C."/>
            <person name="Sebastian A."/>
            <person name="Kramer M."/>
            <person name="Spiegel L."/>
            <person name="Nascimento L."/>
            <person name="Zutavern T."/>
            <person name="Miller B."/>
            <person name="Ambroise C."/>
            <person name="Muller S."/>
            <person name="Spooner W."/>
            <person name="Narechania A."/>
            <person name="Ren L."/>
            <person name="Wei S."/>
            <person name="Kumari S."/>
            <person name="Faga B."/>
            <person name="Levy M.J."/>
            <person name="McMahan L."/>
            <person name="Van Buren P."/>
            <person name="Vaughn M.W."/>
            <person name="Ying K."/>
            <person name="Yeh C.-T."/>
            <person name="Emrich S.J."/>
            <person name="Jia Y."/>
            <person name="Kalyanaraman A."/>
            <person name="Hsia A.-P."/>
            <person name="Barbazuk W.B."/>
            <person name="Baucom R.S."/>
            <person name="Brutnell T.P."/>
            <person name="Carpita N.C."/>
            <person name="Chaparro C."/>
            <person name="Chia J.-M."/>
            <person name="Deragon J.-M."/>
            <person name="Estill J.C."/>
            <person name="Fu Y."/>
            <person name="Jeddeloh J.A."/>
            <person name="Han Y."/>
            <person name="Lee H."/>
            <person name="Li P."/>
            <person name="Lisch D.R."/>
            <person name="Liu S."/>
            <person name="Liu Z."/>
            <person name="Nagel D.H."/>
            <person name="McCann M.C."/>
            <person name="SanMiguel P."/>
            <person name="Myers A.M."/>
            <person name="Nettleton D."/>
            <person name="Nguyen J."/>
            <person name="Penning B.W."/>
            <person name="Ponnala L."/>
            <person name="Schneider K.L."/>
            <person name="Schwartz D.C."/>
            <person name="Sharma A."/>
            <person name="Soderlund C."/>
            <person name="Springer N.M."/>
            <person name="Sun Q."/>
            <person name="Wang H."/>
            <person name="Waterman M."/>
            <person name="Westerman R."/>
            <person name="Wolfgruber T.K."/>
            <person name="Yang L."/>
            <person name="Yu Y."/>
            <person name="Zhang L."/>
            <person name="Zhou S."/>
            <person name="Zhu Q."/>
            <person name="Bennetzen J.L."/>
            <person name="Dawe R.K."/>
            <person name="Jiang J."/>
            <person name="Jiang N."/>
            <person name="Presting G.G."/>
            <person name="Wessler S.R."/>
            <person name="Aluru S."/>
            <person name="Martienssen R.A."/>
            <person name="Clifton S.W."/>
            <person name="McCombie W.R."/>
            <person name="Wing R.A."/>
            <person name="Wilson R.K."/>
        </authorList>
    </citation>
    <scope>NUCLEOTIDE SEQUENCE [LARGE SCALE GENOMIC DNA]</scope>
    <source>
        <strain evidence="9">cv. B73</strain>
    </source>
</reference>
<accession>A0A804QVA0</accession>
<keyword evidence="9" id="KW-1185">Reference proteome</keyword>
<dbReference type="AlphaFoldDB" id="A0A804QVA0"/>
<feature type="region of interest" description="Disordered" evidence="6">
    <location>
        <begin position="82"/>
        <end position="161"/>
    </location>
</feature>
<feature type="compositionally biased region" description="Gly residues" evidence="6">
    <location>
        <begin position="135"/>
        <end position="151"/>
    </location>
</feature>